<proteinExistence type="predicted"/>
<dbReference type="EMBL" id="JEMT01025824">
    <property type="protein sequence ID" value="EXX60941.1"/>
    <property type="molecule type" value="Genomic_DNA"/>
</dbReference>
<dbReference type="HOGENOM" id="CLU_1200378_0_0_1"/>
<comment type="caution">
    <text evidence="1">The sequence shown here is derived from an EMBL/GenBank/DDBJ whole genome shotgun (WGS) entry which is preliminary data.</text>
</comment>
<sequence length="231" mass="27581">MTRSLKKRCITLAKSRNANGIFTAENRNETNFKEEIREIEDFLEEDWGDDNDSEWEEDIDLTLSEANYKRLLKLELIWKKDAHLEKKTRRPYLTGSTKKSTFYDNYGPKIEILTEDDGWNFKGVEVKIEDLKEELRRDQYKMSVIEYNKKRAIFEMLKRIKFKENEKGLIKASVEAAELVFIESRLYKARCIRVWAKYWLQHFQLPPTFQGKHQKIIRLVDDEDVVAKCQA</sequence>
<dbReference type="AlphaFoldDB" id="A0A015KMH5"/>
<dbReference type="Proteomes" id="UP000022910">
    <property type="component" value="Unassembled WGS sequence"/>
</dbReference>
<evidence type="ECO:0000313" key="1">
    <source>
        <dbReference type="EMBL" id="EXX60941.1"/>
    </source>
</evidence>
<gene>
    <name evidence="1" type="ORF">RirG_175360</name>
</gene>
<name>A0A015KMH5_RHIIW</name>
<organism evidence="1 2">
    <name type="scientific">Rhizophagus irregularis (strain DAOM 197198w)</name>
    <name type="common">Glomus intraradices</name>
    <dbReference type="NCBI Taxonomy" id="1432141"/>
    <lineage>
        <taxon>Eukaryota</taxon>
        <taxon>Fungi</taxon>
        <taxon>Fungi incertae sedis</taxon>
        <taxon>Mucoromycota</taxon>
        <taxon>Glomeromycotina</taxon>
        <taxon>Glomeromycetes</taxon>
        <taxon>Glomerales</taxon>
        <taxon>Glomeraceae</taxon>
        <taxon>Rhizophagus</taxon>
    </lineage>
</organism>
<protein>
    <submittedName>
        <fullName evidence="1">Uncharacterized protein</fullName>
    </submittedName>
</protein>
<keyword evidence="2" id="KW-1185">Reference proteome</keyword>
<reference evidence="1 2" key="1">
    <citation type="submission" date="2014-02" db="EMBL/GenBank/DDBJ databases">
        <title>Single nucleus genome sequencing reveals high similarity among nuclei of an endomycorrhizal fungus.</title>
        <authorList>
            <person name="Lin K."/>
            <person name="Geurts R."/>
            <person name="Zhang Z."/>
            <person name="Limpens E."/>
            <person name="Saunders D.G."/>
            <person name="Mu D."/>
            <person name="Pang E."/>
            <person name="Cao H."/>
            <person name="Cha H."/>
            <person name="Lin T."/>
            <person name="Zhou Q."/>
            <person name="Shang Y."/>
            <person name="Li Y."/>
            <person name="Ivanov S."/>
            <person name="Sharma T."/>
            <person name="Velzen R.V."/>
            <person name="Ruijter N.D."/>
            <person name="Aanen D.K."/>
            <person name="Win J."/>
            <person name="Kamoun S."/>
            <person name="Bisseling T."/>
            <person name="Huang S."/>
        </authorList>
    </citation>
    <scope>NUCLEOTIDE SEQUENCE [LARGE SCALE GENOMIC DNA]</scope>
    <source>
        <strain evidence="2">DAOM197198w</strain>
    </source>
</reference>
<evidence type="ECO:0000313" key="2">
    <source>
        <dbReference type="Proteomes" id="UP000022910"/>
    </source>
</evidence>
<dbReference type="OrthoDB" id="2408011at2759"/>
<accession>A0A015KMH5</accession>